<dbReference type="AlphaFoldDB" id="A0A1H0PF00"/>
<feature type="region of interest" description="Disordered" evidence="1">
    <location>
        <begin position="268"/>
        <end position="287"/>
    </location>
</feature>
<reference evidence="3" key="1">
    <citation type="submission" date="2016-10" db="EMBL/GenBank/DDBJ databases">
        <authorList>
            <person name="Varghese N."/>
            <person name="Submissions S."/>
        </authorList>
    </citation>
    <scope>NUCLEOTIDE SEQUENCE [LARGE SCALE GENOMIC DNA]</scope>
    <source>
        <strain evidence="3">DSM 46732</strain>
    </source>
</reference>
<dbReference type="STRING" id="405564.SAMN04487905_101507"/>
<dbReference type="RefSeq" id="WP_244515186.1">
    <property type="nucleotide sequence ID" value="NZ_FNJR01000001.1"/>
</dbReference>
<organism evidence="2 3">
    <name type="scientific">Actinopolyspora xinjiangensis</name>
    <dbReference type="NCBI Taxonomy" id="405564"/>
    <lineage>
        <taxon>Bacteria</taxon>
        <taxon>Bacillati</taxon>
        <taxon>Actinomycetota</taxon>
        <taxon>Actinomycetes</taxon>
        <taxon>Actinopolysporales</taxon>
        <taxon>Actinopolysporaceae</taxon>
        <taxon>Actinopolyspora</taxon>
    </lineage>
</organism>
<protein>
    <submittedName>
        <fullName evidence="2">Uncharacterized protein</fullName>
    </submittedName>
</protein>
<feature type="region of interest" description="Disordered" evidence="1">
    <location>
        <begin position="85"/>
        <end position="104"/>
    </location>
</feature>
<evidence type="ECO:0000313" key="2">
    <source>
        <dbReference type="EMBL" id="SDP03206.1"/>
    </source>
</evidence>
<keyword evidence="3" id="KW-1185">Reference proteome</keyword>
<dbReference type="Proteomes" id="UP000199497">
    <property type="component" value="Unassembled WGS sequence"/>
</dbReference>
<feature type="compositionally biased region" description="Basic and acidic residues" evidence="1">
    <location>
        <begin position="232"/>
        <end position="245"/>
    </location>
</feature>
<feature type="region of interest" description="Disordered" evidence="1">
    <location>
        <begin position="232"/>
        <end position="261"/>
    </location>
</feature>
<sequence length="287" mass="30292">MNGAGVLLVAVAPLRHRVGEFPPEQPHHLAAGPRGLRIVEHGGPPRLGAVRGDAPRGDAVDAERRGVRFGQYDLDGSRPSCLVDAPLTGGPRDPFQSRRNVGDRGRGHVARFVRPGHETDELGARVAGDSQLHQQVGRVVGGAEFLAAVGEQGARGAGGGIERRPQVRHVVSEVRGFLGSRPLELALPLRQPHPHLGAVVAERFDQGLGLQEGVARDGEHTVRVNRHAARQVRAERGGLRREGDSQKTLQQGGVPDPGAQPLVVLGVTEDQPGTAGHVAPGSHHGES</sequence>
<name>A0A1H0PF00_9ACTN</name>
<evidence type="ECO:0000313" key="3">
    <source>
        <dbReference type="Proteomes" id="UP000199497"/>
    </source>
</evidence>
<gene>
    <name evidence="2" type="ORF">SAMN04487905_101507</name>
</gene>
<evidence type="ECO:0000256" key="1">
    <source>
        <dbReference type="SAM" id="MobiDB-lite"/>
    </source>
</evidence>
<accession>A0A1H0PF00</accession>
<dbReference type="EMBL" id="FNJR01000001">
    <property type="protein sequence ID" value="SDP03206.1"/>
    <property type="molecule type" value="Genomic_DNA"/>
</dbReference>
<proteinExistence type="predicted"/>